<organism evidence="7 8">
    <name type="scientific">Sinocyclocheilus anshuiensis</name>
    <dbReference type="NCBI Taxonomy" id="1608454"/>
    <lineage>
        <taxon>Eukaryota</taxon>
        <taxon>Metazoa</taxon>
        <taxon>Chordata</taxon>
        <taxon>Craniata</taxon>
        <taxon>Vertebrata</taxon>
        <taxon>Euteleostomi</taxon>
        <taxon>Actinopterygii</taxon>
        <taxon>Neopterygii</taxon>
        <taxon>Teleostei</taxon>
        <taxon>Ostariophysi</taxon>
        <taxon>Cypriniformes</taxon>
        <taxon>Cyprinidae</taxon>
        <taxon>Cyprininae</taxon>
        <taxon>Sinocyclocheilus</taxon>
    </lineage>
</organism>
<feature type="compositionally biased region" description="Basic and acidic residues" evidence="5">
    <location>
        <begin position="442"/>
        <end position="483"/>
    </location>
</feature>
<dbReference type="GO" id="GO:0005525">
    <property type="term" value="F:GTP binding"/>
    <property type="evidence" value="ECO:0007669"/>
    <property type="project" value="UniProtKB-KW"/>
</dbReference>
<dbReference type="AlphaFoldDB" id="A0A671Q798"/>
<feature type="coiled-coil region" evidence="4">
    <location>
        <begin position="163"/>
        <end position="195"/>
    </location>
</feature>
<evidence type="ECO:0000256" key="1">
    <source>
        <dbReference type="ARBA" id="ARBA00008535"/>
    </source>
</evidence>
<feature type="region of interest" description="Disordered" evidence="5">
    <location>
        <begin position="437"/>
        <end position="483"/>
    </location>
</feature>
<evidence type="ECO:0000256" key="4">
    <source>
        <dbReference type="SAM" id="Coils"/>
    </source>
</evidence>
<reference evidence="7" key="2">
    <citation type="submission" date="2025-09" db="UniProtKB">
        <authorList>
            <consortium name="Ensembl"/>
        </authorList>
    </citation>
    <scope>IDENTIFICATION</scope>
</reference>
<feature type="domain" description="AIG1-type G" evidence="6">
    <location>
        <begin position="200"/>
        <end position="398"/>
    </location>
</feature>
<protein>
    <submittedName>
        <fullName evidence="7">Trichohyalin-like</fullName>
    </submittedName>
</protein>
<evidence type="ECO:0000256" key="3">
    <source>
        <dbReference type="ARBA" id="ARBA00023134"/>
    </source>
</evidence>
<evidence type="ECO:0000313" key="7">
    <source>
        <dbReference type="Ensembl" id="ENSSANP00000064363.1"/>
    </source>
</evidence>
<dbReference type="InterPro" id="IPR045058">
    <property type="entry name" value="GIMA/IAN/Toc"/>
</dbReference>
<evidence type="ECO:0000256" key="5">
    <source>
        <dbReference type="SAM" id="MobiDB-lite"/>
    </source>
</evidence>
<dbReference type="CDD" id="cd01852">
    <property type="entry name" value="AIG1"/>
    <property type="match status" value="1"/>
</dbReference>
<evidence type="ECO:0000313" key="8">
    <source>
        <dbReference type="Proteomes" id="UP000472260"/>
    </source>
</evidence>
<gene>
    <name evidence="7" type="primary">LOC107656831</name>
</gene>
<dbReference type="Gene3D" id="3.40.50.300">
    <property type="entry name" value="P-loop containing nucleotide triphosphate hydrolases"/>
    <property type="match status" value="2"/>
</dbReference>
<dbReference type="Ensembl" id="ENSSANT00000068420.1">
    <property type="protein sequence ID" value="ENSSANP00000064363.1"/>
    <property type="gene ID" value="ENSSANG00000032088.1"/>
</dbReference>
<dbReference type="SUPFAM" id="SSF52540">
    <property type="entry name" value="P-loop containing nucleoside triphosphate hydrolases"/>
    <property type="match status" value="1"/>
</dbReference>
<keyword evidence="2" id="KW-0547">Nucleotide-binding</keyword>
<evidence type="ECO:0000259" key="6">
    <source>
        <dbReference type="PROSITE" id="PS51720"/>
    </source>
</evidence>
<dbReference type="PROSITE" id="PS51720">
    <property type="entry name" value="G_AIG1"/>
    <property type="match status" value="1"/>
</dbReference>
<accession>A0A671Q798</accession>
<dbReference type="InterPro" id="IPR027417">
    <property type="entry name" value="P-loop_NTPase"/>
</dbReference>
<sequence length="483" mass="55691">MFRGVTSKPQKERSNVFVKKEEKMDGRQMCVIELPALSQLSEEEVMCQTHLCLSLCDPGVHVFILVTPVSPLTNEDRAEMEKIKGIFYSQEHFIVLFITELTVDQSVSDLVESTESQRIVSLYGSWHSVMGLKDQRNSEQISALLDRIESMKTEPYSLHTYMRASEKRVRNELEEKLRDNEIEELQENIKTLDEDSPSDPGCLRLLLFGRTGSGKSATGNTILRKNEFHSEASSRLVTTVCQKRVGEVDGRSVAVIDTPGLFNTTLTNEQVQEEIMKCISLSAPGPHAFIIVLSVGGITREEKDTLDMIKMIFGSKAADFCIVLFTRGDDLRGQTIEEYVEKSKDADLKKLISDCGSRFLAFNNTETQDQTQVTHLLNMTEEINQGRYFTNEMFEEAAISTEQRMEMIEEHERTNLAQIEELEAKYDMEDMSIRKRLKEKKQRTEEERERLKNKFREQEERLRREFEEKEKSEQKKQETEDTV</sequence>
<evidence type="ECO:0000256" key="2">
    <source>
        <dbReference type="ARBA" id="ARBA00022741"/>
    </source>
</evidence>
<keyword evidence="4" id="KW-0175">Coiled coil</keyword>
<reference evidence="7" key="1">
    <citation type="submission" date="2025-08" db="UniProtKB">
        <authorList>
            <consortium name="Ensembl"/>
        </authorList>
    </citation>
    <scope>IDENTIFICATION</scope>
</reference>
<name>A0A671Q798_9TELE</name>
<keyword evidence="3" id="KW-0342">GTP-binding</keyword>
<dbReference type="PANTHER" id="PTHR10903:SF170">
    <property type="entry name" value="GTPASE IMAP FAMILY MEMBER 7"/>
    <property type="match status" value="1"/>
</dbReference>
<keyword evidence="8" id="KW-1185">Reference proteome</keyword>
<comment type="similarity">
    <text evidence="1">Belongs to the TRAFAC class TrmE-Era-EngA-EngB-Septin-like GTPase superfamily. AIG1/Toc34/Toc159-like paraseptin GTPase family. IAN subfamily.</text>
</comment>
<dbReference type="Pfam" id="PF04548">
    <property type="entry name" value="AIG1"/>
    <property type="match status" value="2"/>
</dbReference>
<proteinExistence type="inferred from homology"/>
<dbReference type="PANTHER" id="PTHR10903">
    <property type="entry name" value="GTPASE, IMAP FAMILY MEMBER-RELATED"/>
    <property type="match status" value="1"/>
</dbReference>
<dbReference type="FunFam" id="3.40.50.300:FF:000366">
    <property type="entry name" value="GTPase, IMAP family member 2"/>
    <property type="match status" value="1"/>
</dbReference>
<dbReference type="InterPro" id="IPR006703">
    <property type="entry name" value="G_AIG1"/>
</dbReference>
<dbReference type="Proteomes" id="UP000472260">
    <property type="component" value="Unassembled WGS sequence"/>
</dbReference>